<name>A0AAE0KDP4_9PEZI</name>
<gene>
    <name evidence="3" type="ORF">B0H63DRAFT_562670</name>
</gene>
<sequence>MVWIKPLPVVAAAGQLILLSGVLASAEAHERSPYATLRASIHSTPEEILDNLAKPLQGTEERVAYQILSKKEALEKQKQFQKAFMTLTDEASGCKWHKQKKIPDVNGVPSGCPGQKEDGGFVNAFEDWLENLDIWNDKTPASWPYHPPFFWEKKAEEVPEKQDEPTNNKDHNPKDEATPDDEPSEDPAGEVPSPVSEDQPTANNPQPQPEPAPRPGPTHQPEPVPRNISTCPTPGTATCPAPSEEVGFGIWNNFFFPSIPTLDVFNRVDRAASQAWQGLGNIFNQGPHKVTSTTLVITSTDGPVSGPTDGPVEVPTPTNSSVVVVTSLVPGLSKENCKTYIVCGGKTTTVAPGSASAVVSVPSSHVCPARNDQPSTTPPGDGPIITSSTDTDKVPHITSTDGHEHITPNPSSSEGQGGVITVSPPSKPIYTDPPSPTCLAWCPHCGACLRKPMAFHVMCERTATVTVTPTASDPSSSPPSSSSSAPTESGSSSNFFGYIWSKVSPKIVVAKVTDDVPESSATTTTSGSRTYPGPEPVSIALNLTPPATGESEDNDAANAKL</sequence>
<dbReference type="Proteomes" id="UP001285441">
    <property type="component" value="Unassembled WGS sequence"/>
</dbReference>
<reference evidence="3" key="1">
    <citation type="journal article" date="2023" name="Mol. Phylogenet. Evol.">
        <title>Genome-scale phylogeny and comparative genomics of the fungal order Sordariales.</title>
        <authorList>
            <person name="Hensen N."/>
            <person name="Bonometti L."/>
            <person name="Westerberg I."/>
            <person name="Brannstrom I.O."/>
            <person name="Guillou S."/>
            <person name="Cros-Aarteil S."/>
            <person name="Calhoun S."/>
            <person name="Haridas S."/>
            <person name="Kuo A."/>
            <person name="Mondo S."/>
            <person name="Pangilinan J."/>
            <person name="Riley R."/>
            <person name="LaButti K."/>
            <person name="Andreopoulos B."/>
            <person name="Lipzen A."/>
            <person name="Chen C."/>
            <person name="Yan M."/>
            <person name="Daum C."/>
            <person name="Ng V."/>
            <person name="Clum A."/>
            <person name="Steindorff A."/>
            <person name="Ohm R.A."/>
            <person name="Martin F."/>
            <person name="Silar P."/>
            <person name="Natvig D.O."/>
            <person name="Lalanne C."/>
            <person name="Gautier V."/>
            <person name="Ament-Velasquez S.L."/>
            <person name="Kruys A."/>
            <person name="Hutchinson M.I."/>
            <person name="Powell A.J."/>
            <person name="Barry K."/>
            <person name="Miller A.N."/>
            <person name="Grigoriev I.V."/>
            <person name="Debuchy R."/>
            <person name="Gladieux P."/>
            <person name="Hiltunen Thoren M."/>
            <person name="Johannesson H."/>
        </authorList>
    </citation>
    <scope>NUCLEOTIDE SEQUENCE</scope>
    <source>
        <strain evidence="3">CBS 232.78</strain>
    </source>
</reference>
<keyword evidence="4" id="KW-1185">Reference proteome</keyword>
<organism evidence="3 4">
    <name type="scientific">Podospora didyma</name>
    <dbReference type="NCBI Taxonomy" id="330526"/>
    <lineage>
        <taxon>Eukaryota</taxon>
        <taxon>Fungi</taxon>
        <taxon>Dikarya</taxon>
        <taxon>Ascomycota</taxon>
        <taxon>Pezizomycotina</taxon>
        <taxon>Sordariomycetes</taxon>
        <taxon>Sordariomycetidae</taxon>
        <taxon>Sordariales</taxon>
        <taxon>Podosporaceae</taxon>
        <taxon>Podospora</taxon>
    </lineage>
</organism>
<keyword evidence="2" id="KW-0732">Signal</keyword>
<feature type="compositionally biased region" description="Basic and acidic residues" evidence="1">
    <location>
        <begin position="156"/>
        <end position="177"/>
    </location>
</feature>
<feature type="region of interest" description="Disordered" evidence="1">
    <location>
        <begin position="513"/>
        <end position="561"/>
    </location>
</feature>
<feature type="compositionally biased region" description="Low complexity" evidence="1">
    <location>
        <begin position="519"/>
        <end position="530"/>
    </location>
</feature>
<dbReference type="AlphaFoldDB" id="A0AAE0KDP4"/>
<dbReference type="EMBL" id="JAULSW010000007">
    <property type="protein sequence ID" value="KAK3374629.1"/>
    <property type="molecule type" value="Genomic_DNA"/>
</dbReference>
<feature type="compositionally biased region" description="Acidic residues" evidence="1">
    <location>
        <begin position="178"/>
        <end position="188"/>
    </location>
</feature>
<evidence type="ECO:0000256" key="1">
    <source>
        <dbReference type="SAM" id="MobiDB-lite"/>
    </source>
</evidence>
<feature type="chain" id="PRO_5042170302" evidence="2">
    <location>
        <begin position="29"/>
        <end position="561"/>
    </location>
</feature>
<feature type="compositionally biased region" description="Pro residues" evidence="1">
    <location>
        <begin position="206"/>
        <end position="224"/>
    </location>
</feature>
<feature type="compositionally biased region" description="Basic and acidic residues" evidence="1">
    <location>
        <begin position="390"/>
        <end position="406"/>
    </location>
</feature>
<feature type="region of interest" description="Disordered" evidence="1">
    <location>
        <begin position="365"/>
        <end position="428"/>
    </location>
</feature>
<proteinExistence type="predicted"/>
<reference evidence="3" key="2">
    <citation type="submission" date="2023-06" db="EMBL/GenBank/DDBJ databases">
        <authorList>
            <consortium name="Lawrence Berkeley National Laboratory"/>
            <person name="Haridas S."/>
            <person name="Hensen N."/>
            <person name="Bonometti L."/>
            <person name="Westerberg I."/>
            <person name="Brannstrom I.O."/>
            <person name="Guillou S."/>
            <person name="Cros-Aarteil S."/>
            <person name="Calhoun S."/>
            <person name="Kuo A."/>
            <person name="Mondo S."/>
            <person name="Pangilinan J."/>
            <person name="Riley R."/>
            <person name="LaButti K."/>
            <person name="Andreopoulos B."/>
            <person name="Lipzen A."/>
            <person name="Chen C."/>
            <person name="Yanf M."/>
            <person name="Daum C."/>
            <person name="Ng V."/>
            <person name="Clum A."/>
            <person name="Steindorff A."/>
            <person name="Ohm R."/>
            <person name="Martin F."/>
            <person name="Silar P."/>
            <person name="Natvig D."/>
            <person name="Lalanne C."/>
            <person name="Gautier V."/>
            <person name="Ament-velasquez S.L."/>
            <person name="Kruys A."/>
            <person name="Hutchinson M.I."/>
            <person name="Powell A.J."/>
            <person name="Barry K."/>
            <person name="Miller A.N."/>
            <person name="Grigoriev I.V."/>
            <person name="Debuchy R."/>
            <person name="Gladieux P."/>
            <person name="Thoren M.H."/>
            <person name="Johannesson H."/>
        </authorList>
    </citation>
    <scope>NUCLEOTIDE SEQUENCE</scope>
    <source>
        <strain evidence="3">CBS 232.78</strain>
    </source>
</reference>
<protein>
    <submittedName>
        <fullName evidence="3">Uncharacterized protein</fullName>
    </submittedName>
</protein>
<evidence type="ECO:0000313" key="3">
    <source>
        <dbReference type="EMBL" id="KAK3374629.1"/>
    </source>
</evidence>
<accession>A0AAE0KDP4</accession>
<feature type="region of interest" description="Disordered" evidence="1">
    <location>
        <begin position="467"/>
        <end position="491"/>
    </location>
</feature>
<evidence type="ECO:0000256" key="2">
    <source>
        <dbReference type="SAM" id="SignalP"/>
    </source>
</evidence>
<comment type="caution">
    <text evidence="3">The sequence shown here is derived from an EMBL/GenBank/DDBJ whole genome shotgun (WGS) entry which is preliminary data.</text>
</comment>
<feature type="signal peptide" evidence="2">
    <location>
        <begin position="1"/>
        <end position="28"/>
    </location>
</feature>
<feature type="compositionally biased region" description="Low complexity" evidence="1">
    <location>
        <begin position="230"/>
        <end position="240"/>
    </location>
</feature>
<evidence type="ECO:0000313" key="4">
    <source>
        <dbReference type="Proteomes" id="UP001285441"/>
    </source>
</evidence>
<feature type="region of interest" description="Disordered" evidence="1">
    <location>
        <begin position="156"/>
        <end position="240"/>
    </location>
</feature>